<keyword evidence="4 7" id="KW-0645">Protease</keyword>
<evidence type="ECO:0000256" key="10">
    <source>
        <dbReference type="SAM" id="SignalP"/>
    </source>
</evidence>
<dbReference type="EMBL" id="QTJU01000001">
    <property type="protein sequence ID" value="RFM29795.1"/>
    <property type="molecule type" value="Genomic_DNA"/>
</dbReference>
<dbReference type="SUPFAM" id="SSF50156">
    <property type="entry name" value="PDZ domain-like"/>
    <property type="match status" value="1"/>
</dbReference>
<evidence type="ECO:0000256" key="1">
    <source>
        <dbReference type="ARBA" id="ARBA00004496"/>
    </source>
</evidence>
<dbReference type="InterPro" id="IPR012393">
    <property type="entry name" value="Tricorn_protease"/>
</dbReference>
<dbReference type="PANTHER" id="PTHR43253:SF1">
    <property type="entry name" value="TRICORN PROTEASE HOMOLOG 2-RELATED"/>
    <property type="match status" value="1"/>
</dbReference>
<evidence type="ECO:0000256" key="9">
    <source>
        <dbReference type="PIRSR" id="PIRSR036421-3"/>
    </source>
</evidence>
<evidence type="ECO:0000256" key="4">
    <source>
        <dbReference type="ARBA" id="ARBA00022670"/>
    </source>
</evidence>
<organism evidence="12 13">
    <name type="scientific">Deminuibacter soli</name>
    <dbReference type="NCBI Taxonomy" id="2291815"/>
    <lineage>
        <taxon>Bacteria</taxon>
        <taxon>Pseudomonadati</taxon>
        <taxon>Bacteroidota</taxon>
        <taxon>Chitinophagia</taxon>
        <taxon>Chitinophagales</taxon>
        <taxon>Chitinophagaceae</taxon>
        <taxon>Deminuibacter</taxon>
    </lineage>
</organism>
<dbReference type="Gene3D" id="3.30.750.44">
    <property type="match status" value="1"/>
</dbReference>
<dbReference type="GO" id="GO:0005737">
    <property type="term" value="C:cytoplasm"/>
    <property type="evidence" value="ECO:0007669"/>
    <property type="project" value="UniProtKB-SubCell"/>
</dbReference>
<evidence type="ECO:0000256" key="2">
    <source>
        <dbReference type="ARBA" id="ARBA00008524"/>
    </source>
</evidence>
<dbReference type="Pfam" id="PF03572">
    <property type="entry name" value="Peptidase_S41"/>
    <property type="match status" value="1"/>
</dbReference>
<dbReference type="Gene3D" id="2.130.10.10">
    <property type="entry name" value="YVTN repeat-like/Quinoprotein amine dehydrogenase"/>
    <property type="match status" value="1"/>
</dbReference>
<feature type="active site" description="Charge relay system" evidence="8">
    <location>
        <position position="750"/>
    </location>
</feature>
<dbReference type="EC" id="3.4.21.-" evidence="7"/>
<feature type="chain" id="PRO_5017601759" description="Tricorn protease homolog" evidence="10">
    <location>
        <begin position="27"/>
        <end position="1059"/>
    </location>
</feature>
<gene>
    <name evidence="12" type="ORF">DXN05_02120</name>
</gene>
<dbReference type="GO" id="GO:0008236">
    <property type="term" value="F:serine-type peptidase activity"/>
    <property type="evidence" value="ECO:0007669"/>
    <property type="project" value="UniProtKB-UniRule"/>
</dbReference>
<dbReference type="Gene3D" id="2.30.42.10">
    <property type="match status" value="1"/>
</dbReference>
<dbReference type="InterPro" id="IPR029045">
    <property type="entry name" value="ClpP/crotonase-like_dom_sf"/>
</dbReference>
<keyword evidence="5 7" id="KW-0378">Hydrolase</keyword>
<dbReference type="SMART" id="SM00245">
    <property type="entry name" value="TSPc"/>
    <property type="match status" value="1"/>
</dbReference>
<keyword evidence="6 7" id="KW-0720">Serine protease</keyword>
<feature type="signal peptide" evidence="10">
    <location>
        <begin position="1"/>
        <end position="26"/>
    </location>
</feature>
<evidence type="ECO:0000256" key="8">
    <source>
        <dbReference type="PIRSR" id="PIRSR036421-1"/>
    </source>
</evidence>
<dbReference type="PIRSF" id="PIRSF036421">
    <property type="entry name" value="Tricorn_protease"/>
    <property type="match status" value="1"/>
</dbReference>
<evidence type="ECO:0000256" key="5">
    <source>
        <dbReference type="ARBA" id="ARBA00022801"/>
    </source>
</evidence>
<dbReference type="OrthoDB" id="9815657at2"/>
<comment type="function">
    <text evidence="7">Degrades oligopeptides.</text>
</comment>
<dbReference type="Pfam" id="PF26549">
    <property type="entry name" value="Tricorn_N"/>
    <property type="match status" value="1"/>
</dbReference>
<dbReference type="PANTHER" id="PTHR43253">
    <property type="entry name" value="TRICORN PROTEASE HOMOLOG 2-RELATED"/>
    <property type="match status" value="1"/>
</dbReference>
<dbReference type="Pfam" id="PF14684">
    <property type="entry name" value="Tricorn_C1"/>
    <property type="match status" value="1"/>
</dbReference>
<keyword evidence="3 7" id="KW-0963">Cytoplasm</keyword>
<dbReference type="InterPro" id="IPR036034">
    <property type="entry name" value="PDZ_sf"/>
</dbReference>
<keyword evidence="13" id="KW-1185">Reference proteome</keyword>
<protein>
    <recommendedName>
        <fullName evidence="7">Tricorn protease homolog</fullName>
        <ecNumber evidence="7">3.4.21.-</ecNumber>
    </recommendedName>
</protein>
<feature type="active site" description="Nucleophile" evidence="8">
    <location>
        <position position="965"/>
    </location>
</feature>
<dbReference type="InterPro" id="IPR028204">
    <property type="entry name" value="Tricorn_C1"/>
</dbReference>
<dbReference type="InterPro" id="IPR001478">
    <property type="entry name" value="PDZ"/>
</dbReference>
<feature type="domain" description="PDZ" evidence="11">
    <location>
        <begin position="761"/>
        <end position="813"/>
    </location>
</feature>
<dbReference type="SUPFAM" id="SSF52096">
    <property type="entry name" value="ClpP/crotonase"/>
    <property type="match status" value="1"/>
</dbReference>
<comment type="caution">
    <text evidence="12">The sequence shown here is derived from an EMBL/GenBank/DDBJ whole genome shotgun (WGS) entry which is preliminary data.</text>
</comment>
<proteinExistence type="inferred from homology"/>
<evidence type="ECO:0000259" key="11">
    <source>
        <dbReference type="PROSITE" id="PS50106"/>
    </source>
</evidence>
<dbReference type="GO" id="GO:0006508">
    <property type="term" value="P:proteolysis"/>
    <property type="evidence" value="ECO:0007669"/>
    <property type="project" value="UniProtKB-UniRule"/>
</dbReference>
<evidence type="ECO:0000256" key="6">
    <source>
        <dbReference type="ARBA" id="ARBA00022825"/>
    </source>
</evidence>
<dbReference type="CDD" id="cd07562">
    <property type="entry name" value="Peptidase_S41_TRI"/>
    <property type="match status" value="1"/>
</dbReference>
<reference evidence="12 13" key="1">
    <citation type="submission" date="2018-08" db="EMBL/GenBank/DDBJ databases">
        <title>Chitinophagaceae sp. K23C18032701, a novel bacterium isolated from forest soil.</title>
        <authorList>
            <person name="Wang C."/>
        </authorList>
    </citation>
    <scope>NUCLEOTIDE SEQUENCE [LARGE SCALE GENOMIC DNA]</scope>
    <source>
        <strain evidence="12 13">K23C18032701</strain>
    </source>
</reference>
<dbReference type="Gene3D" id="2.120.10.60">
    <property type="entry name" value="Tricorn protease N-terminal domain"/>
    <property type="match status" value="1"/>
</dbReference>
<dbReference type="AlphaFoldDB" id="A0A3E1NPD2"/>
<sequence length="1059" mass="119492">MQYLPFSPKLKWLLAAALCCTATLKAQPGNTSFLSQPALTPDGQSVVFSFEGDLWKADVLSGNAARITAMQGYETNAKVSPDGKWIAFTGRQYGNSDVFIVPVNGGEVKQLTWYSGSDEVSSWSWDSKSVYFASGRMGQVSTYKVGIEGGTAKRVFGDYFYLYDHNVIEHPTSGELFFNDTWESGFQAQRKRYKGPFNPDIQSYNPTTKQYKRYTDWQGKDFAATIDKAGNIYFLSDEANGEYNLYTFNGGKKQALTSFTSSIKAANVNAAGGKIVFEKDYQLWLYDVASQKTSKLAVNITRNNVLPQEKDFDVKGNISAVDVSPDGKKLALVSRGELFVSDVEGKFIQQVQRTSEERVREVKWLSDNKTLLYNQTQGGYLNLYTIAADGSGKAKQLTNDKGNNRSLALNKKRTQAVYLSGRDEVRLLDLKSFESKTIAHDEIWGFQNGDPGFSPNDEYVVYTAYRHFEQDIFVYNTKTGKTINLTNTSITETQPVWSPDGKYIYFISSRLKPAYPTGLQQPKIYRVALEKISEPFRSDKFADLFKEKDTDKDKDKAKGKDTAKNKPDDKVASIAIDTINIEDRIEQVSPDAGDHYLLTVLQKEGKTFVLYSGNQAEGKTVLYKTTIEPFEPNKTERFAGAEAYGFDFAANDDKYFVLQNGSLFKLNLDGNKIDPVNIGYTFRRNLQAEFNQLFEETWAQLDENYYDPKFHGLDWNKTKTYYQQFLPYLNNRADLRILLNDMLGELNSSHQGFYSNGSEETVTLRNSTMETGIVFSREHPYQVKYILPKSPADNKTVQLQAGDELVKVNGETVDAAIDRYYYFTKPSLDKELQLTFKRGAQEINVKIHPDGSVADELNDEWIATNKKRVDEKSGNRIAYSCMKNMGTGELQHFIMDMTRQLPGKDALILDLRYNTGGNVHDQVLNFLSQRTYLQWKYRDGHLTPQPNFAPSDKPIILLTNEQSLSDAEMTSAGFKALKLGTIVGNETYHWIIFTSGAGLVDGSFVRIPAWGCYTLDGKDLELNGVQPDVRVINTFEDKINGRDPQLDKAIELILGKIGK</sequence>
<evidence type="ECO:0000313" key="12">
    <source>
        <dbReference type="EMBL" id="RFM29795.1"/>
    </source>
</evidence>
<dbReference type="SUPFAM" id="SSF82171">
    <property type="entry name" value="DPP6 N-terminal domain-like"/>
    <property type="match status" value="2"/>
</dbReference>
<dbReference type="Proteomes" id="UP000261284">
    <property type="component" value="Unassembled WGS sequence"/>
</dbReference>
<feature type="site" description="Transition state stabilizer; via amide nitrogen" evidence="9">
    <location>
        <position position="966"/>
    </location>
</feature>
<evidence type="ECO:0000256" key="3">
    <source>
        <dbReference type="ARBA" id="ARBA00022490"/>
    </source>
</evidence>
<dbReference type="Gene3D" id="3.90.226.10">
    <property type="entry name" value="2-enoyl-CoA Hydratase, Chain A, domain 1"/>
    <property type="match status" value="1"/>
</dbReference>
<comment type="subcellular location">
    <subcellularLocation>
        <location evidence="1 7">Cytoplasm</location>
    </subcellularLocation>
</comment>
<feature type="active site" description="Charge relay system" evidence="8">
    <location>
        <position position="1021"/>
    </location>
</feature>
<evidence type="ECO:0000313" key="13">
    <source>
        <dbReference type="Proteomes" id="UP000261284"/>
    </source>
</evidence>
<evidence type="ECO:0000256" key="7">
    <source>
        <dbReference type="PIRNR" id="PIRNR036421"/>
    </source>
</evidence>
<accession>A0A3E1NPD2</accession>
<name>A0A3E1NPD2_9BACT</name>
<dbReference type="InterPro" id="IPR015943">
    <property type="entry name" value="WD40/YVTN_repeat-like_dom_sf"/>
</dbReference>
<dbReference type="Pfam" id="PF26550">
    <property type="entry name" value="Tricorn_2nd"/>
    <property type="match status" value="1"/>
</dbReference>
<dbReference type="RefSeq" id="WP_116845551.1">
    <property type="nucleotide sequence ID" value="NZ_QTJU01000001.1"/>
</dbReference>
<dbReference type="PROSITE" id="PS50106">
    <property type="entry name" value="PDZ"/>
    <property type="match status" value="1"/>
</dbReference>
<dbReference type="InterPro" id="IPR005151">
    <property type="entry name" value="Tail-specific_protease"/>
</dbReference>
<keyword evidence="10" id="KW-0732">Signal</keyword>
<comment type="similarity">
    <text evidence="2 7">Belongs to the peptidase S41B family.</text>
</comment>